<organism evidence="1 2">
    <name type="scientific">Aromatoleum anaerobium</name>
    <dbReference type="NCBI Taxonomy" id="182180"/>
    <lineage>
        <taxon>Bacteria</taxon>
        <taxon>Pseudomonadati</taxon>
        <taxon>Pseudomonadota</taxon>
        <taxon>Betaproteobacteria</taxon>
        <taxon>Rhodocyclales</taxon>
        <taxon>Rhodocyclaceae</taxon>
        <taxon>Aromatoleum</taxon>
    </lineage>
</organism>
<sequence>MVRQKSVRFKGLLQPVRDVATQHGNHMTRTAEALGITRKSKTFLARFE</sequence>
<gene>
    <name evidence="1" type="ORF">GO606_03150</name>
</gene>
<name>A0ABX1PJL7_9RHOO</name>
<evidence type="ECO:0008006" key="3">
    <source>
        <dbReference type="Google" id="ProtNLM"/>
    </source>
</evidence>
<dbReference type="RefSeq" id="WP_169117139.1">
    <property type="nucleotide sequence ID" value="NZ_WTVG02000039.1"/>
</dbReference>
<evidence type="ECO:0000313" key="1">
    <source>
        <dbReference type="EMBL" id="NMG23731.1"/>
    </source>
</evidence>
<accession>A0ABX1PJL7</accession>
<keyword evidence="2" id="KW-1185">Reference proteome</keyword>
<evidence type="ECO:0000313" key="2">
    <source>
        <dbReference type="Proteomes" id="UP000615989"/>
    </source>
</evidence>
<protein>
    <recommendedName>
        <fullName evidence="3">Transposase</fullName>
    </recommendedName>
</protein>
<proteinExistence type="predicted"/>
<dbReference type="EMBL" id="WTVG01000005">
    <property type="protein sequence ID" value="NMG23731.1"/>
    <property type="molecule type" value="Genomic_DNA"/>
</dbReference>
<comment type="caution">
    <text evidence="1">The sequence shown here is derived from an EMBL/GenBank/DDBJ whole genome shotgun (WGS) entry which is preliminary data.</text>
</comment>
<reference evidence="1" key="1">
    <citation type="submission" date="2019-12" db="EMBL/GenBank/DDBJ databases">
        <title>Comparative genomics gives insights into the taxonomy of the Azoarcus-Aromatoleum group and reveals separate origins of nif in the plant-associated Azoarcus and non-plant-associated Aromatoleum sub-groups.</title>
        <authorList>
            <person name="Lafos M."/>
            <person name="Maluk M."/>
            <person name="Batista M."/>
            <person name="Junghare M."/>
            <person name="Carmona M."/>
            <person name="Faoro H."/>
            <person name="Cruz L.M."/>
            <person name="Battistoni F."/>
            <person name="De Souza E."/>
            <person name="Pedrosa F."/>
            <person name="Chen W.-M."/>
            <person name="Poole P.S."/>
            <person name="Dixon R.A."/>
            <person name="James E.K."/>
        </authorList>
    </citation>
    <scope>NUCLEOTIDE SEQUENCE</scope>
    <source>
        <strain evidence="1">LuFRes1</strain>
    </source>
</reference>
<dbReference type="Proteomes" id="UP000615989">
    <property type="component" value="Unassembled WGS sequence"/>
</dbReference>